<name>A0A848H7T6_9BURK</name>
<accession>A0A848H7T6</accession>
<dbReference type="PANTHER" id="PTHR37943">
    <property type="entry name" value="PROTEIN VES"/>
    <property type="match status" value="1"/>
</dbReference>
<evidence type="ECO:0000313" key="2">
    <source>
        <dbReference type="Proteomes" id="UP000541185"/>
    </source>
</evidence>
<keyword evidence="2" id="KW-1185">Reference proteome</keyword>
<dbReference type="Proteomes" id="UP000541185">
    <property type="component" value="Unassembled WGS sequence"/>
</dbReference>
<reference evidence="1 2" key="1">
    <citation type="submission" date="2020-04" db="EMBL/GenBank/DDBJ databases">
        <title>Ramlibacter sp. G-1-2-2 isolated from soil.</title>
        <authorList>
            <person name="Dahal R.H."/>
        </authorList>
    </citation>
    <scope>NUCLEOTIDE SEQUENCE [LARGE SCALE GENOMIC DNA]</scope>
    <source>
        <strain evidence="1 2">G-1-2-2</strain>
    </source>
</reference>
<proteinExistence type="predicted"/>
<dbReference type="AlphaFoldDB" id="A0A848H7T6"/>
<dbReference type="RefSeq" id="WP_169420289.1">
    <property type="nucleotide sequence ID" value="NZ_JABBFX010000002.1"/>
</dbReference>
<dbReference type="CDD" id="cd20293">
    <property type="entry name" value="cupin_HutD_N"/>
    <property type="match status" value="1"/>
</dbReference>
<dbReference type="InterPro" id="IPR010282">
    <property type="entry name" value="Uncharacterised_HutD/Ves"/>
</dbReference>
<dbReference type="InterPro" id="IPR014710">
    <property type="entry name" value="RmlC-like_jellyroll"/>
</dbReference>
<evidence type="ECO:0000313" key="1">
    <source>
        <dbReference type="EMBL" id="NML45992.1"/>
    </source>
</evidence>
<organism evidence="1 2">
    <name type="scientific">Ramlibacter agri</name>
    <dbReference type="NCBI Taxonomy" id="2728837"/>
    <lineage>
        <taxon>Bacteria</taxon>
        <taxon>Pseudomonadati</taxon>
        <taxon>Pseudomonadota</taxon>
        <taxon>Betaproteobacteria</taxon>
        <taxon>Burkholderiales</taxon>
        <taxon>Comamonadaceae</taxon>
        <taxon>Ramlibacter</taxon>
    </lineage>
</organism>
<sequence>MSWNLVSLAKVPATPWRNGGGVTRELLAWPSAQDWQVRLSVADVERDGPFSAFPGIERSFAVIEGMGVELRFAGQAKLVAMGVPIRFDGGLATHCTLPAGPTRDINLMAPPGKGQLKPLVPGNRVAAKGRRLLGFYAHHDACALLWQGVELELPPFTLAWRLHEGEAQGQLRGGAGWWWEVEL</sequence>
<gene>
    <name evidence="1" type="ORF">HHL11_19750</name>
</gene>
<comment type="caution">
    <text evidence="1">The sequence shown here is derived from an EMBL/GenBank/DDBJ whole genome shotgun (WGS) entry which is preliminary data.</text>
</comment>
<dbReference type="Pfam" id="PF05962">
    <property type="entry name" value="HutD"/>
    <property type="match status" value="1"/>
</dbReference>
<dbReference type="PANTHER" id="PTHR37943:SF1">
    <property type="entry name" value="PROTEIN VES"/>
    <property type="match status" value="1"/>
</dbReference>
<dbReference type="SUPFAM" id="SSF51182">
    <property type="entry name" value="RmlC-like cupins"/>
    <property type="match status" value="1"/>
</dbReference>
<dbReference type="InterPro" id="IPR011051">
    <property type="entry name" value="RmlC_Cupin_sf"/>
</dbReference>
<dbReference type="Gene3D" id="2.60.120.10">
    <property type="entry name" value="Jelly Rolls"/>
    <property type="match status" value="1"/>
</dbReference>
<dbReference type="EMBL" id="JABBFX010000002">
    <property type="protein sequence ID" value="NML45992.1"/>
    <property type="molecule type" value="Genomic_DNA"/>
</dbReference>
<protein>
    <submittedName>
        <fullName evidence="1">HutD family protein</fullName>
    </submittedName>
</protein>